<dbReference type="PROSITE" id="PS01295">
    <property type="entry name" value="ISPD"/>
    <property type="match status" value="1"/>
</dbReference>
<dbReference type="InterPro" id="IPR050088">
    <property type="entry name" value="IspD/TarI_cytidylyltransf_bact"/>
</dbReference>
<dbReference type="SUPFAM" id="SSF52540">
    <property type="entry name" value="P-loop containing nucleoside triphosphate hydrolases"/>
    <property type="match status" value="1"/>
</dbReference>
<keyword evidence="9" id="KW-1185">Reference proteome</keyword>
<dbReference type="UniPathway" id="UPA00056">
    <property type="reaction ID" value="UER00093"/>
</dbReference>
<dbReference type="AlphaFoldDB" id="A0A853DGS6"/>
<dbReference type="InterPro" id="IPR029044">
    <property type="entry name" value="Nucleotide-diphossugar_trans"/>
</dbReference>
<dbReference type="EMBL" id="JACCFW010000001">
    <property type="protein sequence ID" value="NYJ75897.1"/>
    <property type="molecule type" value="Genomic_DNA"/>
</dbReference>
<dbReference type="PANTHER" id="PTHR32125:SF4">
    <property type="entry name" value="2-C-METHYL-D-ERYTHRITOL 4-PHOSPHATE CYTIDYLYLTRANSFERASE, CHLOROPLASTIC"/>
    <property type="match status" value="1"/>
</dbReference>
<dbReference type="Gene3D" id="3.90.550.10">
    <property type="entry name" value="Spore Coat Polysaccharide Biosynthesis Protein SpsA, Chain A"/>
    <property type="match status" value="1"/>
</dbReference>
<evidence type="ECO:0000313" key="8">
    <source>
        <dbReference type="EMBL" id="NYJ75897.1"/>
    </source>
</evidence>
<proteinExistence type="inferred from homology"/>
<dbReference type="InterPro" id="IPR001228">
    <property type="entry name" value="IspD"/>
</dbReference>
<evidence type="ECO:0000256" key="2">
    <source>
        <dbReference type="ARBA" id="ARBA00004787"/>
    </source>
</evidence>
<keyword evidence="6 7" id="KW-0414">Isoprene biosynthesis</keyword>
<evidence type="ECO:0000256" key="5">
    <source>
        <dbReference type="ARBA" id="ARBA00022695"/>
    </source>
</evidence>
<dbReference type="Pfam" id="PF13671">
    <property type="entry name" value="AAA_33"/>
    <property type="match status" value="1"/>
</dbReference>
<dbReference type="InterPro" id="IPR018294">
    <property type="entry name" value="ISPD_synthase_CS"/>
</dbReference>
<comment type="catalytic activity">
    <reaction evidence="1 7">
        <text>2-C-methyl-D-erythritol 4-phosphate + CTP + H(+) = 4-CDP-2-C-methyl-D-erythritol + diphosphate</text>
        <dbReference type="Rhea" id="RHEA:13429"/>
        <dbReference type="ChEBI" id="CHEBI:15378"/>
        <dbReference type="ChEBI" id="CHEBI:33019"/>
        <dbReference type="ChEBI" id="CHEBI:37563"/>
        <dbReference type="ChEBI" id="CHEBI:57823"/>
        <dbReference type="ChEBI" id="CHEBI:58262"/>
        <dbReference type="EC" id="2.7.7.60"/>
    </reaction>
</comment>
<feature type="site" description="Positions MEP for the nucleophilic attack" evidence="7">
    <location>
        <position position="157"/>
    </location>
</feature>
<evidence type="ECO:0000256" key="4">
    <source>
        <dbReference type="ARBA" id="ARBA00022679"/>
    </source>
</evidence>
<dbReference type="CDD" id="cd02516">
    <property type="entry name" value="CDP-ME_synthetase"/>
    <property type="match status" value="1"/>
</dbReference>
<dbReference type="GO" id="GO:0019288">
    <property type="term" value="P:isopentenyl diphosphate biosynthetic process, methylerythritol 4-phosphate pathway"/>
    <property type="evidence" value="ECO:0007669"/>
    <property type="project" value="UniProtKB-UniRule"/>
</dbReference>
<evidence type="ECO:0000313" key="9">
    <source>
        <dbReference type="Proteomes" id="UP000571817"/>
    </source>
</evidence>
<dbReference type="HAMAP" id="MF_00108">
    <property type="entry name" value="IspD"/>
    <property type="match status" value="1"/>
</dbReference>
<dbReference type="RefSeq" id="WP_343048547.1">
    <property type="nucleotide sequence ID" value="NZ_JACCFW010000001.1"/>
</dbReference>
<dbReference type="InterPro" id="IPR034683">
    <property type="entry name" value="IspD/TarI"/>
</dbReference>
<dbReference type="Gene3D" id="3.40.50.300">
    <property type="entry name" value="P-loop containing nucleotide triphosphate hydrolases"/>
    <property type="match status" value="1"/>
</dbReference>
<organism evidence="8 9">
    <name type="scientific">Allobranchiibius huperziae</name>
    <dbReference type="NCBI Taxonomy" id="1874116"/>
    <lineage>
        <taxon>Bacteria</taxon>
        <taxon>Bacillati</taxon>
        <taxon>Actinomycetota</taxon>
        <taxon>Actinomycetes</taxon>
        <taxon>Micrococcales</taxon>
        <taxon>Dermacoccaceae</taxon>
        <taxon>Allobranchiibius</taxon>
    </lineage>
</organism>
<reference evidence="8 9" key="1">
    <citation type="submission" date="2020-07" db="EMBL/GenBank/DDBJ databases">
        <title>Sequencing the genomes of 1000 actinobacteria strains.</title>
        <authorList>
            <person name="Klenk H.-P."/>
        </authorList>
    </citation>
    <scope>NUCLEOTIDE SEQUENCE [LARGE SCALE GENOMIC DNA]</scope>
    <source>
        <strain evidence="8 9">DSM 29531</strain>
    </source>
</reference>
<dbReference type="GO" id="GO:0050518">
    <property type="term" value="F:2-C-methyl-D-erythritol 4-phosphate cytidylyltransferase activity"/>
    <property type="evidence" value="ECO:0007669"/>
    <property type="project" value="UniProtKB-UniRule"/>
</dbReference>
<dbReference type="Pfam" id="PF01128">
    <property type="entry name" value="IspD"/>
    <property type="match status" value="1"/>
</dbReference>
<protein>
    <recommendedName>
        <fullName evidence="7">2-C-methyl-D-erythritol 4-phosphate cytidylyltransferase</fullName>
        <ecNumber evidence="7">2.7.7.60</ecNumber>
    </recommendedName>
    <alternativeName>
        <fullName evidence="7">4-diphosphocytidyl-2C-methyl-D-erythritol synthase</fullName>
    </alternativeName>
    <alternativeName>
        <fullName evidence="7">MEP cytidylyltransferase</fullName>
        <shortName evidence="7">MCT</shortName>
    </alternativeName>
</protein>
<comment type="pathway">
    <text evidence="2 7">Isoprenoid biosynthesis; isopentenyl diphosphate biosynthesis via DXP pathway; isopentenyl diphosphate from 1-deoxy-D-xylulose 5-phosphate: step 2/6.</text>
</comment>
<accession>A0A853DGS6</accession>
<feature type="site" description="Transition state stabilizer" evidence="7">
    <location>
        <position position="23"/>
    </location>
</feature>
<sequence length="403" mass="42075">MNDAHPSSAEVGVVVVAAGLGTRLGAGMPKALVPLAGQPLVVHAARAARGVRGLRQLVVVAPAPDLEQFRALVPDAVVVAGGAQRTDSVAAGLGALGPGIDVVLVHDAARALAPTALFDRVASAVREGYDAVVPGLAVHDTVKQVDDAGLVTATPDRDGLRAVQTPQGFTRDALQRAHSGGSAATDDAAMVERSGGRVLVIEGDPLAEKITTAADLQNAASRLRPPDGATLIVLGGLPGVGKTTTARALAARKALTHLRVDVIEQAVVDSGLEQHPVGEVGYRVSYELAAHHLDLGMTVVADMVNGVPYARDAWRDLAAGRGVRLLEVELFCSDQDEHRRRASTRVGDIEGMPQPSWEQIQEREYHPWQPDLRIDTAAHSPGRIADTILAALAAPSSGERITR</sequence>
<evidence type="ECO:0000256" key="3">
    <source>
        <dbReference type="ARBA" id="ARBA00009789"/>
    </source>
</evidence>
<comment type="caution">
    <text evidence="8">The sequence shown here is derived from an EMBL/GenBank/DDBJ whole genome shotgun (WGS) entry which is preliminary data.</text>
</comment>
<name>A0A853DGS6_9MICO</name>
<comment type="function">
    <text evidence="7">Catalyzes the formation of 4-diphosphocytidyl-2-C-methyl-D-erythritol from CTP and 2-C-methyl-D-erythritol 4-phosphate (MEP).</text>
</comment>
<evidence type="ECO:0000256" key="7">
    <source>
        <dbReference type="HAMAP-Rule" id="MF_00108"/>
    </source>
</evidence>
<dbReference type="EC" id="2.7.7.60" evidence="7"/>
<feature type="site" description="Positions MEP for the nucleophilic attack" evidence="7">
    <location>
        <position position="209"/>
    </location>
</feature>
<gene>
    <name evidence="7" type="primary">ispD</name>
    <name evidence="8" type="ORF">HNR15_002860</name>
</gene>
<dbReference type="SUPFAM" id="SSF53448">
    <property type="entry name" value="Nucleotide-diphospho-sugar transferases"/>
    <property type="match status" value="1"/>
</dbReference>
<dbReference type="NCBIfam" id="TIGR00453">
    <property type="entry name" value="ispD"/>
    <property type="match status" value="1"/>
</dbReference>
<evidence type="ECO:0000256" key="6">
    <source>
        <dbReference type="ARBA" id="ARBA00023229"/>
    </source>
</evidence>
<comment type="similarity">
    <text evidence="3 7">Belongs to the IspD/TarI cytidylyltransferase family. IspD subfamily.</text>
</comment>
<dbReference type="PANTHER" id="PTHR32125">
    <property type="entry name" value="2-C-METHYL-D-ERYTHRITOL 4-PHOSPHATE CYTIDYLYLTRANSFERASE, CHLOROPLASTIC"/>
    <property type="match status" value="1"/>
</dbReference>
<dbReference type="Proteomes" id="UP000571817">
    <property type="component" value="Unassembled WGS sequence"/>
</dbReference>
<keyword evidence="5 7" id="KW-0548">Nucleotidyltransferase</keyword>
<keyword evidence="4 7" id="KW-0808">Transferase</keyword>
<dbReference type="InterPro" id="IPR027417">
    <property type="entry name" value="P-loop_NTPase"/>
</dbReference>
<feature type="site" description="Transition state stabilizer" evidence="7">
    <location>
        <position position="30"/>
    </location>
</feature>
<evidence type="ECO:0000256" key="1">
    <source>
        <dbReference type="ARBA" id="ARBA00001282"/>
    </source>
</evidence>